<keyword evidence="13" id="KW-1185">Reference proteome</keyword>
<dbReference type="InterPro" id="IPR036318">
    <property type="entry name" value="FAD-bd_PCMH-like_sf"/>
</dbReference>
<keyword evidence="8 10" id="KW-0472">Membrane</keyword>
<dbReference type="PANTHER" id="PTHR22777:SF32">
    <property type="entry name" value="UPF0053 INNER MEMBRANE PROTEIN YFJD"/>
    <property type="match status" value="1"/>
</dbReference>
<evidence type="ECO:0000313" key="12">
    <source>
        <dbReference type="EMBL" id="MCU6764200.1"/>
    </source>
</evidence>
<organism evidence="12 13">
    <name type="scientific">Blautia ammoniilytica</name>
    <dbReference type="NCBI Taxonomy" id="2981782"/>
    <lineage>
        <taxon>Bacteria</taxon>
        <taxon>Bacillati</taxon>
        <taxon>Bacillota</taxon>
        <taxon>Clostridia</taxon>
        <taxon>Lachnospirales</taxon>
        <taxon>Lachnospiraceae</taxon>
        <taxon>Blautia</taxon>
    </lineage>
</organism>
<evidence type="ECO:0000256" key="8">
    <source>
        <dbReference type="ARBA" id="ARBA00023136"/>
    </source>
</evidence>
<name>A0ABT2TPR3_9FIRM</name>
<dbReference type="InterPro" id="IPR044751">
    <property type="entry name" value="Ion_transp-like_CBS"/>
</dbReference>
<keyword evidence="5" id="KW-0677">Repeat</keyword>
<evidence type="ECO:0000256" key="6">
    <source>
        <dbReference type="ARBA" id="ARBA00022989"/>
    </source>
</evidence>
<dbReference type="RefSeq" id="WP_158420421.1">
    <property type="nucleotide sequence ID" value="NZ_JAOQJL010000003.1"/>
</dbReference>
<reference evidence="12 13" key="1">
    <citation type="journal article" date="2021" name="ISME Commun">
        <title>Automated analysis of genomic sequences facilitates high-throughput and comprehensive description of bacteria.</title>
        <authorList>
            <person name="Hitch T.C.A."/>
        </authorList>
    </citation>
    <scope>NUCLEOTIDE SEQUENCE [LARGE SCALE GENOMIC DNA]</scope>
    <source>
        <strain evidence="12 13">Sanger_23</strain>
    </source>
</reference>
<dbReference type="InterPro" id="IPR000644">
    <property type="entry name" value="CBS_dom"/>
</dbReference>
<comment type="subcellular location">
    <subcellularLocation>
        <location evidence="1">Cell membrane</location>
        <topology evidence="1">Multi-pass membrane protein</topology>
    </subcellularLocation>
</comment>
<dbReference type="Pfam" id="PF01595">
    <property type="entry name" value="CNNM"/>
    <property type="match status" value="1"/>
</dbReference>
<dbReference type="Gene3D" id="3.30.465.10">
    <property type="match status" value="1"/>
</dbReference>
<dbReference type="CDD" id="cd04590">
    <property type="entry name" value="CBS_pair_CorC_HlyC_assoc"/>
    <property type="match status" value="1"/>
</dbReference>
<dbReference type="InterPro" id="IPR005170">
    <property type="entry name" value="Transptr-assoc_dom"/>
</dbReference>
<evidence type="ECO:0000256" key="10">
    <source>
        <dbReference type="SAM" id="Phobius"/>
    </source>
</evidence>
<comment type="caution">
    <text evidence="12">The sequence shown here is derived from an EMBL/GenBank/DDBJ whole genome shotgun (WGS) entry which is preliminary data.</text>
</comment>
<evidence type="ECO:0000256" key="4">
    <source>
        <dbReference type="ARBA" id="ARBA00022692"/>
    </source>
</evidence>
<feature type="transmembrane region" description="Helical" evidence="10">
    <location>
        <begin position="132"/>
        <end position="149"/>
    </location>
</feature>
<protein>
    <submittedName>
        <fullName evidence="12">Hemolysin family protein</fullName>
    </submittedName>
</protein>
<dbReference type="Proteomes" id="UP001652409">
    <property type="component" value="Unassembled WGS sequence"/>
</dbReference>
<feature type="transmembrane region" description="Helical" evidence="10">
    <location>
        <begin position="64"/>
        <end position="88"/>
    </location>
</feature>
<keyword evidence="4 10" id="KW-0812">Transmembrane</keyword>
<gene>
    <name evidence="12" type="ORF">OCV61_02095</name>
</gene>
<sequence length="451" mass="51055">MEDGSSLPLWGIIILFFLLWLNGIFYGFAAALQNLSENDVEKKAEEGDQKSIRLLKLIRQPSRYVNAIPLMVMASGVSVGAFFMPWAARVFHPYIKHVPVLIFLVAVGILLLASLGILTFRRVGTYSSEKYAYRYLGIVSTACSFLYPLTLLTTRLARLVAAAFGIDRNQEEKAMSEEKIISIVDEAHEKGVIQESEAEMIQNIIYFNETEAHDIMTHRKDVTAFDQEVLLREMVDIMLEEGYSRYPVYKEEPDNVIGVVHYKDALKFITKNPWARFKPLKELPGLLRDVTLIPETRSIGDLFQFMQAKKIHMAVVVDEYGQAAGVITMEDILEEIVGDILDEYDEDQVTFRLLKDNSMIIQGLAPLEDVEEKLGIEFKASEFETLNGYLTSVLGHIPTEKDLDKVIHVGGYTFKILSLGNKTIGRVKAEKIKNEIKGEKETCQDIQNSQI</sequence>
<dbReference type="PROSITE" id="PS51371">
    <property type="entry name" value="CBS"/>
    <property type="match status" value="2"/>
</dbReference>
<evidence type="ECO:0000256" key="3">
    <source>
        <dbReference type="ARBA" id="ARBA00022475"/>
    </source>
</evidence>
<keyword evidence="3" id="KW-1003">Cell membrane</keyword>
<dbReference type="InterPro" id="IPR046342">
    <property type="entry name" value="CBS_dom_sf"/>
</dbReference>
<keyword evidence="7 9" id="KW-0129">CBS domain</keyword>
<dbReference type="Gene3D" id="3.10.580.10">
    <property type="entry name" value="CBS-domain"/>
    <property type="match status" value="1"/>
</dbReference>
<dbReference type="SMART" id="SM00116">
    <property type="entry name" value="CBS"/>
    <property type="match status" value="2"/>
</dbReference>
<evidence type="ECO:0000256" key="9">
    <source>
        <dbReference type="PROSITE-ProRule" id="PRU00703"/>
    </source>
</evidence>
<evidence type="ECO:0000256" key="5">
    <source>
        <dbReference type="ARBA" id="ARBA00022737"/>
    </source>
</evidence>
<dbReference type="InterPro" id="IPR002550">
    <property type="entry name" value="CNNM"/>
</dbReference>
<evidence type="ECO:0000259" key="11">
    <source>
        <dbReference type="PROSITE" id="PS51371"/>
    </source>
</evidence>
<evidence type="ECO:0000313" key="13">
    <source>
        <dbReference type="Proteomes" id="UP001652409"/>
    </source>
</evidence>
<dbReference type="InterPro" id="IPR016169">
    <property type="entry name" value="FAD-bd_PCMH_sub2"/>
</dbReference>
<proteinExistence type="inferred from homology"/>
<dbReference type="SUPFAM" id="SSF54631">
    <property type="entry name" value="CBS-domain pair"/>
    <property type="match status" value="1"/>
</dbReference>
<dbReference type="SUPFAM" id="SSF56176">
    <property type="entry name" value="FAD-binding/transporter-associated domain-like"/>
    <property type="match status" value="1"/>
</dbReference>
<evidence type="ECO:0000256" key="1">
    <source>
        <dbReference type="ARBA" id="ARBA00004651"/>
    </source>
</evidence>
<feature type="transmembrane region" description="Helical" evidence="10">
    <location>
        <begin position="12"/>
        <end position="32"/>
    </location>
</feature>
<comment type="similarity">
    <text evidence="2">Belongs to the UPF0053 family.</text>
</comment>
<evidence type="ECO:0000256" key="7">
    <source>
        <dbReference type="ARBA" id="ARBA00023122"/>
    </source>
</evidence>
<feature type="domain" description="CBS" evidence="11">
    <location>
        <begin position="286"/>
        <end position="343"/>
    </location>
</feature>
<feature type="transmembrane region" description="Helical" evidence="10">
    <location>
        <begin position="100"/>
        <end position="120"/>
    </location>
</feature>
<feature type="domain" description="CBS" evidence="11">
    <location>
        <begin position="216"/>
        <end position="276"/>
    </location>
</feature>
<dbReference type="Pfam" id="PF03471">
    <property type="entry name" value="CorC_HlyC"/>
    <property type="match status" value="1"/>
</dbReference>
<dbReference type="Pfam" id="PF00571">
    <property type="entry name" value="CBS"/>
    <property type="match status" value="2"/>
</dbReference>
<keyword evidence="6 10" id="KW-1133">Transmembrane helix</keyword>
<dbReference type="EMBL" id="JAOQJL010000003">
    <property type="protein sequence ID" value="MCU6764200.1"/>
    <property type="molecule type" value="Genomic_DNA"/>
</dbReference>
<dbReference type="PANTHER" id="PTHR22777">
    <property type="entry name" value="HEMOLYSIN-RELATED"/>
    <property type="match status" value="1"/>
</dbReference>
<accession>A0ABT2TPR3</accession>
<evidence type="ECO:0000256" key="2">
    <source>
        <dbReference type="ARBA" id="ARBA00006337"/>
    </source>
</evidence>
<dbReference type="SMART" id="SM01091">
    <property type="entry name" value="CorC_HlyC"/>
    <property type="match status" value="1"/>
</dbReference>